<dbReference type="Pfam" id="PF17765">
    <property type="entry name" value="MLTR_LBD"/>
    <property type="match status" value="1"/>
</dbReference>
<protein>
    <submittedName>
        <fullName evidence="2">Transcriptional regulator</fullName>
    </submittedName>
</protein>
<dbReference type="InterPro" id="IPR001387">
    <property type="entry name" value="Cro/C1-type_HTH"/>
</dbReference>
<dbReference type="SMART" id="SM00530">
    <property type="entry name" value="HTH_XRE"/>
    <property type="match status" value="1"/>
</dbReference>
<proteinExistence type="predicted"/>
<name>A0ABQ4CJ17_9ACTN</name>
<dbReference type="Gene3D" id="3.30.450.180">
    <property type="match status" value="1"/>
</dbReference>
<reference evidence="2 3" key="1">
    <citation type="submission" date="2021-01" db="EMBL/GenBank/DDBJ databases">
        <title>Whole genome shotgun sequence of Asanoa siamensis NBRC 107932.</title>
        <authorList>
            <person name="Komaki H."/>
            <person name="Tamura T."/>
        </authorList>
    </citation>
    <scope>NUCLEOTIDE SEQUENCE [LARGE SCALE GENOMIC DNA]</scope>
    <source>
        <strain evidence="2 3">NBRC 107932</strain>
    </source>
</reference>
<dbReference type="PANTHER" id="PTHR35010">
    <property type="entry name" value="BLL4672 PROTEIN-RELATED"/>
    <property type="match status" value="1"/>
</dbReference>
<dbReference type="InterPro" id="IPR010982">
    <property type="entry name" value="Lambda_DNA-bd_dom_sf"/>
</dbReference>
<dbReference type="SUPFAM" id="SSF47413">
    <property type="entry name" value="lambda repressor-like DNA-binding domains"/>
    <property type="match status" value="1"/>
</dbReference>
<keyword evidence="3" id="KW-1185">Reference proteome</keyword>
<gene>
    <name evidence="2" type="ORF">Asi02nite_08010</name>
</gene>
<dbReference type="PANTHER" id="PTHR35010:SF2">
    <property type="entry name" value="BLL4672 PROTEIN"/>
    <property type="match status" value="1"/>
</dbReference>
<feature type="domain" description="HTH cro/C1-type" evidence="1">
    <location>
        <begin position="32"/>
        <end position="82"/>
    </location>
</feature>
<dbReference type="CDD" id="cd00093">
    <property type="entry name" value="HTH_XRE"/>
    <property type="match status" value="1"/>
</dbReference>
<dbReference type="EMBL" id="BONE01000004">
    <property type="protein sequence ID" value="GIF71283.1"/>
    <property type="molecule type" value="Genomic_DNA"/>
</dbReference>
<dbReference type="Proteomes" id="UP000604117">
    <property type="component" value="Unassembled WGS sequence"/>
</dbReference>
<dbReference type="Gene3D" id="1.10.260.40">
    <property type="entry name" value="lambda repressor-like DNA-binding domains"/>
    <property type="match status" value="1"/>
</dbReference>
<evidence type="ECO:0000313" key="3">
    <source>
        <dbReference type="Proteomes" id="UP000604117"/>
    </source>
</evidence>
<dbReference type="PROSITE" id="PS50943">
    <property type="entry name" value="HTH_CROC1"/>
    <property type="match status" value="1"/>
</dbReference>
<dbReference type="RefSeq" id="WP_203710772.1">
    <property type="nucleotide sequence ID" value="NZ_BONE01000004.1"/>
</dbReference>
<evidence type="ECO:0000259" key="1">
    <source>
        <dbReference type="PROSITE" id="PS50943"/>
    </source>
</evidence>
<organism evidence="2 3">
    <name type="scientific">Asanoa siamensis</name>
    <dbReference type="NCBI Taxonomy" id="926357"/>
    <lineage>
        <taxon>Bacteria</taxon>
        <taxon>Bacillati</taxon>
        <taxon>Actinomycetota</taxon>
        <taxon>Actinomycetes</taxon>
        <taxon>Micromonosporales</taxon>
        <taxon>Micromonosporaceae</taxon>
        <taxon>Asanoa</taxon>
    </lineage>
</organism>
<dbReference type="InterPro" id="IPR041413">
    <property type="entry name" value="MLTR_LBD"/>
</dbReference>
<sequence>MPANEALREFLRARRARLTPEEVGIPDGNGPRRVAGLRREEVAQIVAVSVDYYTRLEQGRVAPSQEILLRVGQALRLSEDECAHLLTLAHPARADLDGDGHYELRREMRWVLDAIRTPAFVLGRCLAIVGTNEAARRLLVDFDARPARERNDARWVFLDPLARERYLDWDLVARDNVASLRRQAGRFPDDRRLADLVAELTAASPEFARWWAEHDVVQHRRGCKRYRHPVVGDITIAYEAFPVSGTDDQILYVYGTEPGSPSDAAMERLLR</sequence>
<dbReference type="Pfam" id="PF13560">
    <property type="entry name" value="HTH_31"/>
    <property type="match status" value="1"/>
</dbReference>
<accession>A0ABQ4CJ17</accession>
<comment type="caution">
    <text evidence="2">The sequence shown here is derived from an EMBL/GenBank/DDBJ whole genome shotgun (WGS) entry which is preliminary data.</text>
</comment>
<evidence type="ECO:0000313" key="2">
    <source>
        <dbReference type="EMBL" id="GIF71283.1"/>
    </source>
</evidence>